<gene>
    <name evidence="1" type="ORF">HLI17_21580</name>
</gene>
<accession>A0A7Y2R7J1</accession>
<protein>
    <submittedName>
        <fullName evidence="1">DUF982 domain-containing protein</fullName>
    </submittedName>
</protein>
<dbReference type="Gene3D" id="6.10.250.730">
    <property type="match status" value="1"/>
</dbReference>
<dbReference type="AlphaFoldDB" id="A0A7Y2R7J1"/>
<dbReference type="RefSeq" id="WP_026154053.1">
    <property type="nucleotide sequence ID" value="NZ_JAAEAB010000035.1"/>
</dbReference>
<dbReference type="Proteomes" id="UP000530654">
    <property type="component" value="Unassembled WGS sequence"/>
</dbReference>
<dbReference type="InterPro" id="IPR010385">
    <property type="entry name" value="DUF982"/>
</dbReference>
<evidence type="ECO:0000313" key="1">
    <source>
        <dbReference type="EMBL" id="NNH65844.1"/>
    </source>
</evidence>
<sequence length="86" mass="9610">MEKLIEGDFDITWAVPVFVRIGNGFRERIDGPRAALEALIYRWPSQTQAEYAIAKCRCSDAIIHHGSAELARRTFIDAAVAAEVFS</sequence>
<organism evidence="1 2">
    <name type="scientific">Rhizobium laguerreae</name>
    <dbReference type="NCBI Taxonomy" id="1076926"/>
    <lineage>
        <taxon>Bacteria</taxon>
        <taxon>Pseudomonadati</taxon>
        <taxon>Pseudomonadota</taxon>
        <taxon>Alphaproteobacteria</taxon>
        <taxon>Hyphomicrobiales</taxon>
        <taxon>Rhizobiaceae</taxon>
        <taxon>Rhizobium/Agrobacterium group</taxon>
        <taxon>Rhizobium</taxon>
    </lineage>
</organism>
<evidence type="ECO:0000313" key="2">
    <source>
        <dbReference type="Proteomes" id="UP000530654"/>
    </source>
</evidence>
<dbReference type="Pfam" id="PF06169">
    <property type="entry name" value="DUF982"/>
    <property type="match status" value="1"/>
</dbReference>
<dbReference type="OrthoDB" id="8420443at2"/>
<comment type="caution">
    <text evidence="1">The sequence shown here is derived from an EMBL/GenBank/DDBJ whole genome shotgun (WGS) entry which is preliminary data.</text>
</comment>
<dbReference type="EMBL" id="JABEQY010000019">
    <property type="protein sequence ID" value="NNH65844.1"/>
    <property type="molecule type" value="Genomic_DNA"/>
</dbReference>
<name>A0A7Y2R7J1_9HYPH</name>
<reference evidence="1 2" key="1">
    <citation type="submission" date="2020-04" db="EMBL/GenBank/DDBJ databases">
        <title>Rhizobium bacterial biofertilizers improve the content of phenolic compounds of Lactuca sativa L. under non-saline and saline-stress conditions.</title>
        <authorList>
            <person name="Ayuso-Calles M."/>
            <person name="Garcia-Estevez I."/>
            <person name="Jimenez-Gomez A."/>
            <person name="Flores-Felix J.D."/>
            <person name="Escribano-Bailon M."/>
            <person name="Rivas R."/>
        </authorList>
    </citation>
    <scope>NUCLEOTIDE SEQUENCE [LARGE SCALE GENOMIC DNA]</scope>
    <source>
        <strain evidence="1 2">GPTR02</strain>
    </source>
</reference>
<proteinExistence type="predicted"/>